<sequence>MSSREGDDILLGEGLLQLVGQADVLQCSANHILIPQIMDPVNHLFNSNPYQDYRTSPPKPCKNISLTSTQRTTPSTPSTPSSSSITLSLSSTNNTSSILTSTRFSTNISTLTSTSTNNTSTPTRTNTSSIRTPSPTPSAHASRHPSPGPSPATTPIPHSPHLFLQHHLPQAQPEPQAPPPSQQQQQQSQPREPANEPPVDQIQDDTPMDEEPLYVNAKQYYRILKRRVARARLEEVHRLSKQRKPYLHESRHKHAMRRPRGPGGRFLTAEEIAAQKANQEAEAGPSGTASIDGEGEEDVDASMDSPKDIQILHKQISSVRSAHRLLFKANRFCSRVPSLHQTFSPRLSHNNSPQPRTPSQQQQQQPQQQRVQQQQSRPQPSPIPQAQHAQPPQVPTIQSPHPPQSAPSPYLALGHSTTPINLMNVGFQPAPLSPPTVPDPLNPFDHVPKAEPPHARLPPGTHDAAAARAHFAAGNGQAARPGAHTHAHAHAGQPGQAAHVRQGQHTHIHAGQPGHAAGSQTQTQVQPLPPPNLALRGQYQAAMQMHHVPHPHAHARHHASHINRTERLYGAPEHTVMNISAEGIKGDMQRRGSDLLHFPGAAANQK</sequence>
<feature type="compositionally biased region" description="Low complexity" evidence="7">
    <location>
        <begin position="182"/>
        <end position="192"/>
    </location>
</feature>
<evidence type="ECO:0000256" key="2">
    <source>
        <dbReference type="ARBA" id="ARBA00023015"/>
    </source>
</evidence>
<evidence type="ECO:0000313" key="8">
    <source>
        <dbReference type="EMBL" id="KAJ8488901.1"/>
    </source>
</evidence>
<evidence type="ECO:0000256" key="4">
    <source>
        <dbReference type="ARBA" id="ARBA00023163"/>
    </source>
</evidence>
<keyword evidence="2 6" id="KW-0805">Transcription regulation</keyword>
<evidence type="ECO:0000256" key="5">
    <source>
        <dbReference type="ARBA" id="ARBA00023242"/>
    </source>
</evidence>
<proteinExistence type="inferred from homology"/>
<keyword evidence="4 6" id="KW-0804">Transcription</keyword>
<evidence type="ECO:0000256" key="6">
    <source>
        <dbReference type="RuleBase" id="RU367155"/>
    </source>
</evidence>
<accession>A0AAD7XD64</accession>
<comment type="subcellular location">
    <subcellularLocation>
        <location evidence="1 6">Nucleus</location>
    </subcellularLocation>
</comment>
<evidence type="ECO:0000256" key="7">
    <source>
        <dbReference type="SAM" id="MobiDB-lite"/>
    </source>
</evidence>
<dbReference type="EMBL" id="JAPEVG010000056">
    <property type="protein sequence ID" value="KAJ8488901.1"/>
    <property type="molecule type" value="Genomic_DNA"/>
</dbReference>
<evidence type="ECO:0000256" key="1">
    <source>
        <dbReference type="ARBA" id="ARBA00004123"/>
    </source>
</evidence>
<gene>
    <name evidence="8" type="ORF">ONZ51_g3237</name>
</gene>
<dbReference type="PANTHER" id="PTHR12632">
    <property type="entry name" value="TRANSCRIPTION FACTOR NF-Y ALPHA-RELATED"/>
    <property type="match status" value="1"/>
</dbReference>
<feature type="region of interest" description="Disordered" evidence="7">
    <location>
        <begin position="342"/>
        <end position="459"/>
    </location>
</feature>
<feature type="region of interest" description="Disordered" evidence="7">
    <location>
        <begin position="49"/>
        <end position="94"/>
    </location>
</feature>
<feature type="region of interest" description="Disordered" evidence="7">
    <location>
        <begin position="473"/>
        <end position="531"/>
    </location>
</feature>
<feature type="region of interest" description="Disordered" evidence="7">
    <location>
        <begin position="276"/>
        <end position="303"/>
    </location>
</feature>
<feature type="compositionally biased region" description="Pro residues" evidence="7">
    <location>
        <begin position="146"/>
        <end position="158"/>
    </location>
</feature>
<dbReference type="PRINTS" id="PR00616">
    <property type="entry name" value="CCAATSUBUNTB"/>
</dbReference>
<feature type="compositionally biased region" description="Pro residues" evidence="7">
    <location>
        <begin position="431"/>
        <end position="441"/>
    </location>
</feature>
<dbReference type="Pfam" id="PF02045">
    <property type="entry name" value="CBFB_NFYA"/>
    <property type="match status" value="1"/>
</dbReference>
<dbReference type="AlphaFoldDB" id="A0AAD7XD64"/>
<keyword evidence="3 6" id="KW-0238">DNA-binding</keyword>
<evidence type="ECO:0000313" key="9">
    <source>
        <dbReference type="Proteomes" id="UP001215151"/>
    </source>
</evidence>
<organism evidence="8 9">
    <name type="scientific">Trametes cubensis</name>
    <dbReference type="NCBI Taxonomy" id="1111947"/>
    <lineage>
        <taxon>Eukaryota</taxon>
        <taxon>Fungi</taxon>
        <taxon>Dikarya</taxon>
        <taxon>Basidiomycota</taxon>
        <taxon>Agaricomycotina</taxon>
        <taxon>Agaricomycetes</taxon>
        <taxon>Polyporales</taxon>
        <taxon>Polyporaceae</taxon>
        <taxon>Trametes</taxon>
    </lineage>
</organism>
<comment type="caution">
    <text evidence="8">The sequence shown here is derived from an EMBL/GenBank/DDBJ whole genome shotgun (WGS) entry which is preliminary data.</text>
</comment>
<dbReference type="SMART" id="SM00521">
    <property type="entry name" value="CBF"/>
    <property type="match status" value="1"/>
</dbReference>
<keyword evidence="9" id="KW-1185">Reference proteome</keyword>
<feature type="compositionally biased region" description="Acidic residues" evidence="7">
    <location>
        <begin position="202"/>
        <end position="212"/>
    </location>
</feature>
<dbReference type="GO" id="GO:0003677">
    <property type="term" value="F:DNA binding"/>
    <property type="evidence" value="ECO:0007669"/>
    <property type="project" value="UniProtKB-KW"/>
</dbReference>
<keyword evidence="5 6" id="KW-0539">Nucleus</keyword>
<feature type="compositionally biased region" description="Basic residues" evidence="7">
    <location>
        <begin position="242"/>
        <end position="260"/>
    </location>
</feature>
<feature type="compositionally biased region" description="Low complexity" evidence="7">
    <location>
        <begin position="473"/>
        <end position="482"/>
    </location>
</feature>
<feature type="region of interest" description="Disordered" evidence="7">
    <location>
        <begin position="110"/>
        <end position="213"/>
    </location>
</feature>
<dbReference type="GO" id="GO:0005634">
    <property type="term" value="C:nucleus"/>
    <property type="evidence" value="ECO:0007669"/>
    <property type="project" value="UniProtKB-SubCell"/>
</dbReference>
<name>A0AAD7XD64_9APHY</name>
<comment type="function">
    <text evidence="6">Component of the sequence-specific heterotrimeric transcription factor (NF-Y) which specifically recognizes a 5'-CCAAT-3' box motif found in the promoters of its target genes.</text>
</comment>
<feature type="compositionally biased region" description="Low complexity" evidence="7">
    <location>
        <begin position="352"/>
        <end position="391"/>
    </location>
</feature>
<dbReference type="GO" id="GO:0003700">
    <property type="term" value="F:DNA-binding transcription factor activity"/>
    <property type="evidence" value="ECO:0007669"/>
    <property type="project" value="UniProtKB-UniRule"/>
</dbReference>
<evidence type="ECO:0000256" key="3">
    <source>
        <dbReference type="ARBA" id="ARBA00023125"/>
    </source>
</evidence>
<feature type="compositionally biased region" description="Low complexity" evidence="7">
    <location>
        <begin position="490"/>
        <end position="499"/>
    </location>
</feature>
<comment type="similarity">
    <text evidence="6">Belongs to the NFYA/HAP2 subunit family.</text>
</comment>
<dbReference type="Proteomes" id="UP001215151">
    <property type="component" value="Unassembled WGS sequence"/>
</dbReference>
<dbReference type="PROSITE" id="PS51152">
    <property type="entry name" value="NFYA_HAP2_2"/>
    <property type="match status" value="1"/>
</dbReference>
<reference evidence="8" key="1">
    <citation type="submission" date="2022-11" db="EMBL/GenBank/DDBJ databases">
        <title>Genome Sequence of Cubamyces cubensis.</title>
        <authorList>
            <person name="Buettner E."/>
        </authorList>
    </citation>
    <scope>NUCLEOTIDE SEQUENCE</scope>
    <source>
        <strain evidence="8">MPL-01</strain>
    </source>
</reference>
<feature type="region of interest" description="Disordered" evidence="7">
    <location>
        <begin position="242"/>
        <end position="264"/>
    </location>
</feature>
<comment type="subunit">
    <text evidence="6">Heterotrimer.</text>
</comment>
<protein>
    <recommendedName>
        <fullName evidence="6">Transcriptional activator HAP2</fullName>
    </recommendedName>
</protein>
<feature type="compositionally biased region" description="Low complexity" evidence="7">
    <location>
        <begin position="65"/>
        <end position="94"/>
    </location>
</feature>
<dbReference type="Gene3D" id="6.10.250.2430">
    <property type="match status" value="1"/>
</dbReference>
<dbReference type="InterPro" id="IPR001289">
    <property type="entry name" value="NFYA"/>
</dbReference>
<feature type="compositionally biased region" description="Polar residues" evidence="7">
    <location>
        <begin position="342"/>
        <end position="351"/>
    </location>
</feature>
<feature type="compositionally biased region" description="Low complexity" evidence="7">
    <location>
        <begin position="110"/>
        <end position="133"/>
    </location>
</feature>